<dbReference type="InterPro" id="IPR008920">
    <property type="entry name" value="TF_FadR/GntR_C"/>
</dbReference>
<dbReference type="InterPro" id="IPR000524">
    <property type="entry name" value="Tscrpt_reg_HTH_GntR"/>
</dbReference>
<dbReference type="Pfam" id="PF07729">
    <property type="entry name" value="FCD"/>
    <property type="match status" value="1"/>
</dbReference>
<keyword evidence="3" id="KW-0804">Transcription</keyword>
<evidence type="ECO:0000256" key="3">
    <source>
        <dbReference type="ARBA" id="ARBA00023163"/>
    </source>
</evidence>
<accession>A0A5N6BNR6</accession>
<gene>
    <name evidence="5" type="ORF">FH610_027950</name>
</gene>
<dbReference type="Gene3D" id="1.10.10.10">
    <property type="entry name" value="Winged helix-like DNA-binding domain superfamily/Winged helix DNA-binding domain"/>
    <property type="match status" value="1"/>
</dbReference>
<dbReference type="PANTHER" id="PTHR43537:SF47">
    <property type="entry name" value="REGULATORY PROTEIN GNTR HTH"/>
    <property type="match status" value="1"/>
</dbReference>
<dbReference type="Pfam" id="PF00392">
    <property type="entry name" value="GntR"/>
    <property type="match status" value="1"/>
</dbReference>
<reference evidence="5 6" key="1">
    <citation type="submission" date="2019-10" db="EMBL/GenBank/DDBJ databases">
        <title>Nonomuraea sp. nov., isolated from Phyllanthus amarus.</title>
        <authorList>
            <person name="Klykleung N."/>
            <person name="Tanasupawat S."/>
        </authorList>
    </citation>
    <scope>NUCLEOTIDE SEQUENCE [LARGE SCALE GENOMIC DNA]</scope>
    <source>
        <strain evidence="5 6">CR1-09</strain>
    </source>
</reference>
<dbReference type="CDD" id="cd07377">
    <property type="entry name" value="WHTH_GntR"/>
    <property type="match status" value="1"/>
</dbReference>
<organism evidence="5 6">
    <name type="scientific">Microbispora catharanthi</name>
    <dbReference type="NCBI Taxonomy" id="1712871"/>
    <lineage>
        <taxon>Bacteria</taxon>
        <taxon>Bacillati</taxon>
        <taxon>Actinomycetota</taxon>
        <taxon>Actinomycetes</taxon>
        <taxon>Streptosporangiales</taxon>
        <taxon>Streptosporangiaceae</taxon>
        <taxon>Microbispora</taxon>
    </lineage>
</organism>
<dbReference type="GO" id="GO:0003677">
    <property type="term" value="F:DNA binding"/>
    <property type="evidence" value="ECO:0007669"/>
    <property type="project" value="UniProtKB-KW"/>
</dbReference>
<evidence type="ECO:0000256" key="1">
    <source>
        <dbReference type="ARBA" id="ARBA00023015"/>
    </source>
</evidence>
<dbReference type="InterPro" id="IPR011711">
    <property type="entry name" value="GntR_C"/>
</dbReference>
<dbReference type="AlphaFoldDB" id="A0A5N6BNR6"/>
<comment type="caution">
    <text evidence="5">The sequence shown here is derived from an EMBL/GenBank/DDBJ whole genome shotgun (WGS) entry which is preliminary data.</text>
</comment>
<keyword evidence="2" id="KW-0238">DNA-binding</keyword>
<feature type="domain" description="HTH gntR-type" evidence="4">
    <location>
        <begin position="9"/>
        <end position="77"/>
    </location>
</feature>
<dbReference type="Proteomes" id="UP000313066">
    <property type="component" value="Unassembled WGS sequence"/>
</dbReference>
<dbReference type="SMART" id="SM00345">
    <property type="entry name" value="HTH_GNTR"/>
    <property type="match status" value="1"/>
</dbReference>
<dbReference type="PANTHER" id="PTHR43537">
    <property type="entry name" value="TRANSCRIPTIONAL REGULATOR, GNTR FAMILY"/>
    <property type="match status" value="1"/>
</dbReference>
<evidence type="ECO:0000313" key="6">
    <source>
        <dbReference type="Proteomes" id="UP000313066"/>
    </source>
</evidence>
<dbReference type="SUPFAM" id="SSF46785">
    <property type="entry name" value="Winged helix' DNA-binding domain"/>
    <property type="match status" value="1"/>
</dbReference>
<dbReference type="GO" id="GO:0003700">
    <property type="term" value="F:DNA-binding transcription factor activity"/>
    <property type="evidence" value="ECO:0007669"/>
    <property type="project" value="InterPro"/>
</dbReference>
<dbReference type="SMART" id="SM00895">
    <property type="entry name" value="FCD"/>
    <property type="match status" value="1"/>
</dbReference>
<dbReference type="EMBL" id="VDMA02000016">
    <property type="protein sequence ID" value="KAB8181723.1"/>
    <property type="molecule type" value="Genomic_DNA"/>
</dbReference>
<keyword evidence="6" id="KW-1185">Reference proteome</keyword>
<evidence type="ECO:0000259" key="4">
    <source>
        <dbReference type="PROSITE" id="PS50949"/>
    </source>
</evidence>
<dbReference type="InterPro" id="IPR036388">
    <property type="entry name" value="WH-like_DNA-bd_sf"/>
</dbReference>
<sequence>MALGALHRSPLVDQAVESLREQIAEGRWPVGTRLPGETTLAKTLGVGRSTVREALRALAGAGLVQARQGAGVFVIATSPAEDWTARLRRAAVADVYEVRMLVEVQASRLAARRRTPDDVTALHAALEARRAAARESDAAFVDADIALHAAVVAAAHNPVLTDLFAEFVPRLREGLVALVDLLDLRASDPNPGDDAHAAFVGAVERGDADGAGRVLQEELEQTLDRLRRAG</sequence>
<evidence type="ECO:0000256" key="2">
    <source>
        <dbReference type="ARBA" id="ARBA00023125"/>
    </source>
</evidence>
<protein>
    <submittedName>
        <fullName evidence="5">FCD domain-containing protein</fullName>
    </submittedName>
</protein>
<dbReference type="Gene3D" id="1.20.120.530">
    <property type="entry name" value="GntR ligand-binding domain-like"/>
    <property type="match status" value="1"/>
</dbReference>
<dbReference type="PRINTS" id="PR00035">
    <property type="entry name" value="HTHGNTR"/>
</dbReference>
<evidence type="ECO:0000313" key="5">
    <source>
        <dbReference type="EMBL" id="KAB8181723.1"/>
    </source>
</evidence>
<proteinExistence type="predicted"/>
<keyword evidence="1" id="KW-0805">Transcription regulation</keyword>
<dbReference type="SUPFAM" id="SSF48008">
    <property type="entry name" value="GntR ligand-binding domain-like"/>
    <property type="match status" value="1"/>
</dbReference>
<name>A0A5N6BNR6_9ACTN</name>
<dbReference type="RefSeq" id="WP_139578001.1">
    <property type="nucleotide sequence ID" value="NZ_VDMA02000016.1"/>
</dbReference>
<dbReference type="PROSITE" id="PS50949">
    <property type="entry name" value="HTH_GNTR"/>
    <property type="match status" value="1"/>
</dbReference>
<dbReference type="InterPro" id="IPR036390">
    <property type="entry name" value="WH_DNA-bd_sf"/>
</dbReference>